<keyword evidence="1" id="KW-0732">Signal</keyword>
<protein>
    <submittedName>
        <fullName evidence="2">Uncharacterized protein</fullName>
    </submittedName>
</protein>
<dbReference type="EMBL" id="ASHM01043115">
    <property type="protein sequence ID" value="PNX82986.1"/>
    <property type="molecule type" value="Genomic_DNA"/>
</dbReference>
<sequence length="70" mass="7972">NASSHSEWFWWCLALVKMRMKCCGGVIVLVEVEDEIHLRGKGRECGEVLSLRLRLAEMNMKMGGFARSSE</sequence>
<feature type="signal peptide" evidence="1">
    <location>
        <begin position="1"/>
        <end position="24"/>
    </location>
</feature>
<evidence type="ECO:0000313" key="3">
    <source>
        <dbReference type="Proteomes" id="UP000236291"/>
    </source>
</evidence>
<proteinExistence type="predicted"/>
<dbReference type="AlphaFoldDB" id="A0A2K3LWR7"/>
<evidence type="ECO:0000256" key="1">
    <source>
        <dbReference type="SAM" id="SignalP"/>
    </source>
</evidence>
<comment type="caution">
    <text evidence="2">The sequence shown here is derived from an EMBL/GenBank/DDBJ whole genome shotgun (WGS) entry which is preliminary data.</text>
</comment>
<organism evidence="2 3">
    <name type="scientific">Trifolium pratense</name>
    <name type="common">Red clover</name>
    <dbReference type="NCBI Taxonomy" id="57577"/>
    <lineage>
        <taxon>Eukaryota</taxon>
        <taxon>Viridiplantae</taxon>
        <taxon>Streptophyta</taxon>
        <taxon>Embryophyta</taxon>
        <taxon>Tracheophyta</taxon>
        <taxon>Spermatophyta</taxon>
        <taxon>Magnoliopsida</taxon>
        <taxon>eudicotyledons</taxon>
        <taxon>Gunneridae</taxon>
        <taxon>Pentapetalae</taxon>
        <taxon>rosids</taxon>
        <taxon>fabids</taxon>
        <taxon>Fabales</taxon>
        <taxon>Fabaceae</taxon>
        <taxon>Papilionoideae</taxon>
        <taxon>50 kb inversion clade</taxon>
        <taxon>NPAAA clade</taxon>
        <taxon>Hologalegina</taxon>
        <taxon>IRL clade</taxon>
        <taxon>Trifolieae</taxon>
        <taxon>Trifolium</taxon>
    </lineage>
</organism>
<accession>A0A2K3LWR7</accession>
<reference evidence="2 3" key="1">
    <citation type="journal article" date="2014" name="Am. J. Bot.">
        <title>Genome assembly and annotation for red clover (Trifolium pratense; Fabaceae).</title>
        <authorList>
            <person name="Istvanek J."/>
            <person name="Jaros M."/>
            <person name="Krenek A."/>
            <person name="Repkova J."/>
        </authorList>
    </citation>
    <scope>NUCLEOTIDE SEQUENCE [LARGE SCALE GENOMIC DNA]</scope>
    <source>
        <strain evidence="3">cv. Tatra</strain>
        <tissue evidence="2">Young leaves</tissue>
    </source>
</reference>
<feature type="non-terminal residue" evidence="2">
    <location>
        <position position="1"/>
    </location>
</feature>
<feature type="chain" id="PRO_5014426397" evidence="1">
    <location>
        <begin position="25"/>
        <end position="70"/>
    </location>
</feature>
<gene>
    <name evidence="2" type="ORF">L195_g039023</name>
</gene>
<evidence type="ECO:0000313" key="2">
    <source>
        <dbReference type="EMBL" id="PNX82986.1"/>
    </source>
</evidence>
<name>A0A2K3LWR7_TRIPR</name>
<dbReference type="Proteomes" id="UP000236291">
    <property type="component" value="Unassembled WGS sequence"/>
</dbReference>
<reference evidence="2 3" key="2">
    <citation type="journal article" date="2017" name="Front. Plant Sci.">
        <title>Gene Classification and Mining of Molecular Markers Useful in Red Clover (Trifolium pratense) Breeding.</title>
        <authorList>
            <person name="Istvanek J."/>
            <person name="Dluhosova J."/>
            <person name="Dluhos P."/>
            <person name="Patkova L."/>
            <person name="Nedelnik J."/>
            <person name="Repkova J."/>
        </authorList>
    </citation>
    <scope>NUCLEOTIDE SEQUENCE [LARGE SCALE GENOMIC DNA]</scope>
    <source>
        <strain evidence="3">cv. Tatra</strain>
        <tissue evidence="2">Young leaves</tissue>
    </source>
</reference>